<evidence type="ECO:0000313" key="5">
    <source>
        <dbReference type="Proteomes" id="UP000295632"/>
    </source>
</evidence>
<gene>
    <name evidence="4" type="ORF">EV213_11863</name>
</gene>
<dbReference type="FunFam" id="3.90.850.10:FF:000002">
    <property type="entry name" value="2-hydroxyhepta-2,4-diene-1,7-dioate isomerase"/>
    <property type="match status" value="1"/>
</dbReference>
<dbReference type="OrthoDB" id="9805307at2"/>
<reference evidence="4 5" key="1">
    <citation type="submission" date="2019-03" db="EMBL/GenBank/DDBJ databases">
        <title>Genomic Encyclopedia of Type Strains, Phase IV (KMG-IV): sequencing the most valuable type-strain genomes for metagenomic binning, comparative biology and taxonomic classification.</title>
        <authorList>
            <person name="Goeker M."/>
        </authorList>
    </citation>
    <scope>NUCLEOTIDE SEQUENCE [LARGE SCALE GENOMIC DNA]</scope>
    <source>
        <strain evidence="4 5">DSM 28697</strain>
    </source>
</reference>
<dbReference type="RefSeq" id="WP_133581719.1">
    <property type="nucleotide sequence ID" value="NZ_SNYJ01000018.1"/>
</dbReference>
<dbReference type="Proteomes" id="UP000295632">
    <property type="component" value="Unassembled WGS sequence"/>
</dbReference>
<comment type="similarity">
    <text evidence="1">Belongs to the FAH family.</text>
</comment>
<keyword evidence="5" id="KW-1185">Reference proteome</keyword>
<dbReference type="PANTHER" id="PTHR42796">
    <property type="entry name" value="FUMARYLACETOACETATE HYDROLASE DOMAIN-CONTAINING PROTEIN 2A-RELATED"/>
    <property type="match status" value="1"/>
</dbReference>
<dbReference type="PANTHER" id="PTHR42796:SF4">
    <property type="entry name" value="FUMARYLACETOACETATE HYDROLASE DOMAIN-CONTAINING PROTEIN 2A"/>
    <property type="match status" value="1"/>
</dbReference>
<dbReference type="GO" id="GO:0016853">
    <property type="term" value="F:isomerase activity"/>
    <property type="evidence" value="ECO:0007669"/>
    <property type="project" value="UniProtKB-ARBA"/>
</dbReference>
<dbReference type="SUPFAM" id="SSF56529">
    <property type="entry name" value="FAH"/>
    <property type="match status" value="1"/>
</dbReference>
<dbReference type="GO" id="GO:0019752">
    <property type="term" value="P:carboxylic acid metabolic process"/>
    <property type="evidence" value="ECO:0007669"/>
    <property type="project" value="UniProtKB-ARBA"/>
</dbReference>
<keyword evidence="2" id="KW-0479">Metal-binding</keyword>
<feature type="domain" description="Fumarylacetoacetase-like C-terminal" evidence="3">
    <location>
        <begin position="87"/>
        <end position="293"/>
    </location>
</feature>
<dbReference type="GO" id="GO:0046872">
    <property type="term" value="F:metal ion binding"/>
    <property type="evidence" value="ECO:0007669"/>
    <property type="project" value="UniProtKB-KW"/>
</dbReference>
<proteinExistence type="inferred from homology"/>
<dbReference type="InterPro" id="IPR011234">
    <property type="entry name" value="Fumarylacetoacetase-like_C"/>
</dbReference>
<protein>
    <submittedName>
        <fullName evidence="4">2-keto-4-pentenoate hydratase/2-oxohepta-3-ene-1,7-dioic acid hydratase in catechol pathway</fullName>
    </submittedName>
</protein>
<dbReference type="Gene3D" id="3.90.850.10">
    <property type="entry name" value="Fumarylacetoacetase-like, C-terminal domain"/>
    <property type="match status" value="1"/>
</dbReference>
<dbReference type="EMBL" id="SNYJ01000018">
    <property type="protein sequence ID" value="TDQ36432.1"/>
    <property type="molecule type" value="Genomic_DNA"/>
</dbReference>
<evidence type="ECO:0000256" key="2">
    <source>
        <dbReference type="ARBA" id="ARBA00022723"/>
    </source>
</evidence>
<comment type="caution">
    <text evidence="4">The sequence shown here is derived from an EMBL/GenBank/DDBJ whole genome shotgun (WGS) entry which is preliminary data.</text>
</comment>
<dbReference type="InterPro" id="IPR036663">
    <property type="entry name" value="Fumarylacetoacetase_C_sf"/>
</dbReference>
<evidence type="ECO:0000259" key="3">
    <source>
        <dbReference type="Pfam" id="PF01557"/>
    </source>
</evidence>
<accession>A0A4R6TUX2</accession>
<dbReference type="AlphaFoldDB" id="A0A4R6TUX2"/>
<evidence type="ECO:0000256" key="1">
    <source>
        <dbReference type="ARBA" id="ARBA00010211"/>
    </source>
</evidence>
<sequence length="298" mass="32967">MKLFTYDHQEKLKLGVQTEKGFLAIADTQQKGSLPEVPTDIMEVINGGTKALEQLGDFIQQAEQNNATVYLDEDAIAWGPCVTQPQKIICVGLNYRRHADETNAPYPETPILFNKFNNTLAGHKEEIPVPEVTDKLDYEVELGVVIGQKTKNSSEEDALSKVFGYFTANDLSARDLQMRTPQWLLGKTCDKFSPIGPVVVTADEIKDPQNLTLKTVVNGEVRQNSNTSDMIFTIKEIVSYISKHMTLEPGDLILTGTPEGVVLGAPEAEQVYLQPGDTVDIEIEHVGSLSNTFIKERA</sequence>
<dbReference type="Pfam" id="PF01557">
    <property type="entry name" value="FAA_hydrolase"/>
    <property type="match status" value="1"/>
</dbReference>
<evidence type="ECO:0000313" key="4">
    <source>
        <dbReference type="EMBL" id="TDQ36432.1"/>
    </source>
</evidence>
<organism evidence="4 5">
    <name type="scientific">Aureibacillus halotolerans</name>
    <dbReference type="NCBI Taxonomy" id="1508390"/>
    <lineage>
        <taxon>Bacteria</taxon>
        <taxon>Bacillati</taxon>
        <taxon>Bacillota</taxon>
        <taxon>Bacilli</taxon>
        <taxon>Bacillales</taxon>
        <taxon>Bacillaceae</taxon>
        <taxon>Aureibacillus</taxon>
    </lineage>
</organism>
<dbReference type="InterPro" id="IPR051121">
    <property type="entry name" value="FAH"/>
</dbReference>
<name>A0A4R6TUX2_9BACI</name>